<comment type="caution">
    <text evidence="2">The sequence shown here is derived from an EMBL/GenBank/DDBJ whole genome shotgun (WGS) entry which is preliminary data.</text>
</comment>
<sequence>MNKWLFSAGIITAIISLLHVAIVIGGSDWYLFFGAGTEMARQSNEGMLEPVITTLGIAIGLALVTFYAFHTSLKKKRLPFSNFILYGFSFVMIFRGLVGIPIVYLLDHPYLNELSERPLFMVVSSIFCLGLGCIYWIGMNKMSGLRPSQY</sequence>
<evidence type="ECO:0008006" key="4">
    <source>
        <dbReference type="Google" id="ProtNLM"/>
    </source>
</evidence>
<gene>
    <name evidence="2" type="ORF">GCM10010993_27740</name>
</gene>
<evidence type="ECO:0000313" key="3">
    <source>
        <dbReference type="Proteomes" id="UP000635885"/>
    </source>
</evidence>
<keyword evidence="3" id="KW-1185">Reference proteome</keyword>
<keyword evidence="1" id="KW-0472">Membrane</keyword>
<keyword evidence="1" id="KW-1133">Transmembrane helix</keyword>
<evidence type="ECO:0000256" key="1">
    <source>
        <dbReference type="SAM" id="Phobius"/>
    </source>
</evidence>
<dbReference type="Proteomes" id="UP000635885">
    <property type="component" value="Unassembled WGS sequence"/>
</dbReference>
<accession>A0ABQ1N057</accession>
<protein>
    <recommendedName>
        <fullName evidence="4">DUF3995 domain-containing protein</fullName>
    </recommendedName>
</protein>
<feature type="transmembrane region" description="Helical" evidence="1">
    <location>
        <begin position="118"/>
        <end position="138"/>
    </location>
</feature>
<feature type="transmembrane region" description="Helical" evidence="1">
    <location>
        <begin position="51"/>
        <end position="71"/>
    </location>
</feature>
<evidence type="ECO:0000313" key="2">
    <source>
        <dbReference type="EMBL" id="GGC47647.1"/>
    </source>
</evidence>
<proteinExistence type="predicted"/>
<dbReference type="RefSeq" id="WP_188443698.1">
    <property type="nucleotide sequence ID" value="NZ_BMFD01000011.1"/>
</dbReference>
<keyword evidence="1" id="KW-0812">Transmembrane</keyword>
<feature type="transmembrane region" description="Helical" evidence="1">
    <location>
        <begin position="7"/>
        <end position="31"/>
    </location>
</feature>
<feature type="transmembrane region" description="Helical" evidence="1">
    <location>
        <begin position="83"/>
        <end position="106"/>
    </location>
</feature>
<dbReference type="EMBL" id="BMFD01000011">
    <property type="protein sequence ID" value="GGC47647.1"/>
    <property type="molecule type" value="Genomic_DNA"/>
</dbReference>
<organism evidence="2 3">
    <name type="scientific">Belliella aquatica</name>
    <dbReference type="NCBI Taxonomy" id="1323734"/>
    <lineage>
        <taxon>Bacteria</taxon>
        <taxon>Pseudomonadati</taxon>
        <taxon>Bacteroidota</taxon>
        <taxon>Cytophagia</taxon>
        <taxon>Cytophagales</taxon>
        <taxon>Cyclobacteriaceae</taxon>
        <taxon>Belliella</taxon>
    </lineage>
</organism>
<name>A0ABQ1N057_9BACT</name>
<reference evidence="3" key="1">
    <citation type="journal article" date="2019" name="Int. J. Syst. Evol. Microbiol.">
        <title>The Global Catalogue of Microorganisms (GCM) 10K type strain sequencing project: providing services to taxonomists for standard genome sequencing and annotation.</title>
        <authorList>
            <consortium name="The Broad Institute Genomics Platform"/>
            <consortium name="The Broad Institute Genome Sequencing Center for Infectious Disease"/>
            <person name="Wu L."/>
            <person name="Ma J."/>
        </authorList>
    </citation>
    <scope>NUCLEOTIDE SEQUENCE [LARGE SCALE GENOMIC DNA]</scope>
    <source>
        <strain evidence="3">CGMCC 1.12479</strain>
    </source>
</reference>